<evidence type="ECO:0000313" key="3">
    <source>
        <dbReference type="EMBL" id="CAG5136833.1"/>
    </source>
</evidence>
<gene>
    <name evidence="3" type="ORF">CUNI_LOCUS22391</name>
</gene>
<dbReference type="SMART" id="SM00327">
    <property type="entry name" value="VWA"/>
    <property type="match status" value="2"/>
</dbReference>
<keyword evidence="4" id="KW-1185">Reference proteome</keyword>
<dbReference type="InterPro" id="IPR036465">
    <property type="entry name" value="vWFA_dom_sf"/>
</dbReference>
<dbReference type="AlphaFoldDB" id="A0A8S4A4N0"/>
<sequence>MVSEEIVKAEPALQQQDAPSVDETLTADNSDKVDLAIVFHLSTDIKPAEIKRYFVPLVTAIVEKAQIDSGNVRIALINYAKRARTKFNLAKYRTSAEVIKEIQSIDGGDRAKKSSGGSAFNEVRTDIFTSKGGDRPDAPNAVILITDDKNSDDQEQFVQEAEALKRAGVKIITVGMESANVDELRAVSSDPAVKNAIFAKTYVTAFSSDVVEQVRNTLAGLQERRAPPGRPEPEPERPTTGAPVSILDLRNEANADIVFAVHIDPSKRRPDFDILKSFIQSLIAGADVDNGRVRFGFVNGDKPPIFYLNRYTTNEEINRALAPISKNNFRLSRFDLTGTLRRIRTEVFQSQAGDRENVANAVILITDTNSGQDYSKINEEKTRLAQQGIQVYTLGVGLSDKGELETIASSDRNVFSFSDYNELQRFGSALRNEIRALNTRRPPPDVGEFSDNHILC</sequence>
<dbReference type="PROSITE" id="PS50234">
    <property type="entry name" value="VWFA"/>
    <property type="match status" value="2"/>
</dbReference>
<dbReference type="InterPro" id="IPR050525">
    <property type="entry name" value="ECM_Assembly_Org"/>
</dbReference>
<dbReference type="Pfam" id="PF00092">
    <property type="entry name" value="VWA"/>
    <property type="match status" value="2"/>
</dbReference>
<organism evidence="3 4">
    <name type="scientific">Candidula unifasciata</name>
    <dbReference type="NCBI Taxonomy" id="100452"/>
    <lineage>
        <taxon>Eukaryota</taxon>
        <taxon>Metazoa</taxon>
        <taxon>Spiralia</taxon>
        <taxon>Lophotrochozoa</taxon>
        <taxon>Mollusca</taxon>
        <taxon>Gastropoda</taxon>
        <taxon>Heterobranchia</taxon>
        <taxon>Euthyneura</taxon>
        <taxon>Panpulmonata</taxon>
        <taxon>Eupulmonata</taxon>
        <taxon>Stylommatophora</taxon>
        <taxon>Helicina</taxon>
        <taxon>Helicoidea</taxon>
        <taxon>Geomitridae</taxon>
        <taxon>Candidula</taxon>
    </lineage>
</organism>
<dbReference type="Proteomes" id="UP000678393">
    <property type="component" value="Unassembled WGS sequence"/>
</dbReference>
<dbReference type="InterPro" id="IPR002035">
    <property type="entry name" value="VWF_A"/>
</dbReference>
<dbReference type="PANTHER" id="PTHR24020:SF84">
    <property type="entry name" value="VWFA DOMAIN-CONTAINING PROTEIN"/>
    <property type="match status" value="1"/>
</dbReference>
<dbReference type="Gene3D" id="3.40.50.410">
    <property type="entry name" value="von Willebrand factor, type A domain"/>
    <property type="match status" value="2"/>
</dbReference>
<feature type="domain" description="VWFA" evidence="2">
    <location>
        <begin position="34"/>
        <end position="214"/>
    </location>
</feature>
<comment type="caution">
    <text evidence="3">The sequence shown here is derived from an EMBL/GenBank/DDBJ whole genome shotgun (WGS) entry which is preliminary data.</text>
</comment>
<dbReference type="CDD" id="cd01450">
    <property type="entry name" value="vWFA_subfamily_ECM"/>
    <property type="match status" value="2"/>
</dbReference>
<protein>
    <recommendedName>
        <fullName evidence="2">VWFA domain-containing protein</fullName>
    </recommendedName>
</protein>
<proteinExistence type="predicted"/>
<evidence type="ECO:0000259" key="2">
    <source>
        <dbReference type="PROSITE" id="PS50234"/>
    </source>
</evidence>
<feature type="region of interest" description="Disordered" evidence="1">
    <location>
        <begin position="221"/>
        <end position="242"/>
    </location>
</feature>
<dbReference type="PANTHER" id="PTHR24020">
    <property type="entry name" value="COLLAGEN ALPHA"/>
    <property type="match status" value="1"/>
</dbReference>
<feature type="region of interest" description="Disordered" evidence="1">
    <location>
        <begin position="1"/>
        <end position="21"/>
    </location>
</feature>
<dbReference type="SUPFAM" id="SSF53300">
    <property type="entry name" value="vWA-like"/>
    <property type="match status" value="2"/>
</dbReference>
<feature type="compositionally biased region" description="Basic and acidic residues" evidence="1">
    <location>
        <begin position="222"/>
        <end position="237"/>
    </location>
</feature>
<evidence type="ECO:0000313" key="4">
    <source>
        <dbReference type="Proteomes" id="UP000678393"/>
    </source>
</evidence>
<feature type="domain" description="VWFA" evidence="2">
    <location>
        <begin position="256"/>
        <end position="434"/>
    </location>
</feature>
<reference evidence="3" key="1">
    <citation type="submission" date="2021-04" db="EMBL/GenBank/DDBJ databases">
        <authorList>
            <consortium name="Molecular Ecology Group"/>
        </authorList>
    </citation>
    <scope>NUCLEOTIDE SEQUENCE</scope>
</reference>
<evidence type="ECO:0000256" key="1">
    <source>
        <dbReference type="SAM" id="MobiDB-lite"/>
    </source>
</evidence>
<dbReference type="EMBL" id="CAJHNH020008576">
    <property type="protein sequence ID" value="CAG5136833.1"/>
    <property type="molecule type" value="Genomic_DNA"/>
</dbReference>
<accession>A0A8S4A4N0</accession>
<dbReference type="OrthoDB" id="199024at2759"/>
<name>A0A8S4A4N0_9EUPU</name>